<reference evidence="7" key="1">
    <citation type="journal article" date="2019" name="Int. J. Syst. Evol. Microbiol.">
        <title>The Global Catalogue of Microorganisms (GCM) 10K type strain sequencing project: providing services to taxonomists for standard genome sequencing and annotation.</title>
        <authorList>
            <consortium name="The Broad Institute Genomics Platform"/>
            <consortium name="The Broad Institute Genome Sequencing Center for Infectious Disease"/>
            <person name="Wu L."/>
            <person name="Ma J."/>
        </authorList>
    </citation>
    <scope>NUCLEOTIDE SEQUENCE [LARGE SCALE GENOMIC DNA]</scope>
    <source>
        <strain evidence="7">JCM 14046</strain>
    </source>
</reference>
<evidence type="ECO:0000256" key="3">
    <source>
        <dbReference type="ARBA" id="ARBA00022989"/>
    </source>
</evidence>
<feature type="transmembrane region" description="Helical" evidence="5">
    <location>
        <begin position="79"/>
        <end position="98"/>
    </location>
</feature>
<sequence>MEGWERGAVGLVAGFVIAVVTSPVGVSGAVFLLPVQLTVLDVPNPRLTPTNLLYNVVSGPGALLRYLRQKQVDAALVRTLSLGSLPGVVIGAVLRVHVASDPTVFRVIAAAVLLPTGLLVLRRHPIRPRRGADPGTGPSARTVTLLAFGTGVVGGMYGIGGGSLLAPLLAGLGATMALVAPAALASTFLTSVVGVVAFWLLSLGSPGATISPDVGLGVAAGVGGLLGGYVGARLQPRLPERFLRDLLGVLAVLLAVSYLVQAVTAR</sequence>
<feature type="transmembrane region" description="Helical" evidence="5">
    <location>
        <begin position="142"/>
        <end position="166"/>
    </location>
</feature>
<evidence type="ECO:0000256" key="4">
    <source>
        <dbReference type="ARBA" id="ARBA00023136"/>
    </source>
</evidence>
<dbReference type="InterPro" id="IPR002781">
    <property type="entry name" value="TM_pro_TauE-like"/>
</dbReference>
<proteinExistence type="inferred from homology"/>
<evidence type="ECO:0000256" key="1">
    <source>
        <dbReference type="ARBA" id="ARBA00004141"/>
    </source>
</evidence>
<accession>A0ABP5AVM0</accession>
<evidence type="ECO:0000313" key="7">
    <source>
        <dbReference type="Proteomes" id="UP001501612"/>
    </source>
</evidence>
<comment type="subcellular location">
    <subcellularLocation>
        <location evidence="5">Cell membrane</location>
        <topology evidence="5">Multi-pass membrane protein</topology>
    </subcellularLocation>
    <subcellularLocation>
        <location evidence="1">Membrane</location>
        <topology evidence="1">Multi-pass membrane protein</topology>
    </subcellularLocation>
</comment>
<keyword evidence="7" id="KW-1185">Reference proteome</keyword>
<dbReference type="PANTHER" id="PTHR43483">
    <property type="entry name" value="MEMBRANE TRANSPORTER PROTEIN HI_0806-RELATED"/>
    <property type="match status" value="1"/>
</dbReference>
<feature type="transmembrane region" description="Helical" evidence="5">
    <location>
        <begin position="7"/>
        <end position="32"/>
    </location>
</feature>
<keyword evidence="5" id="KW-1003">Cell membrane</keyword>
<keyword evidence="4 5" id="KW-0472">Membrane</keyword>
<feature type="transmembrane region" description="Helical" evidence="5">
    <location>
        <begin position="214"/>
        <end position="234"/>
    </location>
</feature>
<keyword evidence="2 5" id="KW-0812">Transmembrane</keyword>
<name>A0ABP5AVM0_9ACTN</name>
<feature type="transmembrane region" description="Helical" evidence="5">
    <location>
        <begin position="104"/>
        <end position="121"/>
    </location>
</feature>
<evidence type="ECO:0000256" key="5">
    <source>
        <dbReference type="RuleBase" id="RU363041"/>
    </source>
</evidence>
<evidence type="ECO:0000256" key="2">
    <source>
        <dbReference type="ARBA" id="ARBA00022692"/>
    </source>
</evidence>
<gene>
    <name evidence="6" type="ORF">GCM10009737_25790</name>
</gene>
<feature type="transmembrane region" description="Helical" evidence="5">
    <location>
        <begin position="52"/>
        <end position="67"/>
    </location>
</feature>
<keyword evidence="3 5" id="KW-1133">Transmembrane helix</keyword>
<dbReference type="Proteomes" id="UP001501612">
    <property type="component" value="Unassembled WGS sequence"/>
</dbReference>
<dbReference type="Pfam" id="PF01925">
    <property type="entry name" value="TauE"/>
    <property type="match status" value="1"/>
</dbReference>
<dbReference type="EMBL" id="BAAAMY010000005">
    <property type="protein sequence ID" value="GAA1923020.1"/>
    <property type="molecule type" value="Genomic_DNA"/>
</dbReference>
<organism evidence="6 7">
    <name type="scientific">Nocardioides lentus</name>
    <dbReference type="NCBI Taxonomy" id="338077"/>
    <lineage>
        <taxon>Bacteria</taxon>
        <taxon>Bacillati</taxon>
        <taxon>Actinomycetota</taxon>
        <taxon>Actinomycetes</taxon>
        <taxon>Propionibacteriales</taxon>
        <taxon>Nocardioidaceae</taxon>
        <taxon>Nocardioides</taxon>
    </lineage>
</organism>
<dbReference type="PANTHER" id="PTHR43483:SF3">
    <property type="entry name" value="MEMBRANE TRANSPORTER PROTEIN HI_0806-RELATED"/>
    <property type="match status" value="1"/>
</dbReference>
<evidence type="ECO:0000313" key="6">
    <source>
        <dbReference type="EMBL" id="GAA1923020.1"/>
    </source>
</evidence>
<protein>
    <recommendedName>
        <fullName evidence="5">Probable membrane transporter protein</fullName>
    </recommendedName>
</protein>
<feature type="transmembrane region" description="Helical" evidence="5">
    <location>
        <begin position="178"/>
        <end position="202"/>
    </location>
</feature>
<comment type="similarity">
    <text evidence="5">Belongs to the 4-toluene sulfonate uptake permease (TSUP) (TC 2.A.102) family.</text>
</comment>
<comment type="caution">
    <text evidence="6">The sequence shown here is derived from an EMBL/GenBank/DDBJ whole genome shotgun (WGS) entry which is preliminary data.</text>
</comment>
<feature type="transmembrane region" description="Helical" evidence="5">
    <location>
        <begin position="246"/>
        <end position="265"/>
    </location>
</feature>